<dbReference type="Proteomes" id="UP000095280">
    <property type="component" value="Unplaced"/>
</dbReference>
<feature type="region of interest" description="Disordered" evidence="1">
    <location>
        <begin position="316"/>
        <end position="336"/>
    </location>
</feature>
<protein>
    <submittedName>
        <fullName evidence="4">Type III effector protein XopP</fullName>
    </submittedName>
</protein>
<evidence type="ECO:0000256" key="1">
    <source>
        <dbReference type="SAM" id="MobiDB-lite"/>
    </source>
</evidence>
<name>A0A1I8GEI3_9PLAT</name>
<evidence type="ECO:0000313" key="3">
    <source>
        <dbReference type="Proteomes" id="UP000095280"/>
    </source>
</evidence>
<feature type="compositionally biased region" description="Polar residues" evidence="1">
    <location>
        <begin position="33"/>
        <end position="48"/>
    </location>
</feature>
<evidence type="ECO:0000313" key="4">
    <source>
        <dbReference type="WBParaSite" id="maker-uti_cns_0001752-snap-gene-0.2-mRNA-1"/>
    </source>
</evidence>
<accession>A0A1I8GEI3</accession>
<evidence type="ECO:0000259" key="2">
    <source>
        <dbReference type="Pfam" id="PF14643"/>
    </source>
</evidence>
<keyword evidence="3" id="KW-1185">Reference proteome</keyword>
<feature type="region of interest" description="Disordered" evidence="1">
    <location>
        <begin position="1"/>
        <end position="57"/>
    </location>
</feature>
<organism evidence="3 4">
    <name type="scientific">Macrostomum lignano</name>
    <dbReference type="NCBI Taxonomy" id="282301"/>
    <lineage>
        <taxon>Eukaryota</taxon>
        <taxon>Metazoa</taxon>
        <taxon>Spiralia</taxon>
        <taxon>Lophotrochozoa</taxon>
        <taxon>Platyhelminthes</taxon>
        <taxon>Rhabditophora</taxon>
        <taxon>Macrostomorpha</taxon>
        <taxon>Macrostomida</taxon>
        <taxon>Macrostomidae</taxon>
        <taxon>Macrostomum</taxon>
    </lineage>
</organism>
<proteinExistence type="predicted"/>
<dbReference type="Pfam" id="PF14643">
    <property type="entry name" value="DUF4455"/>
    <property type="match status" value="2"/>
</dbReference>
<dbReference type="InterPro" id="IPR028089">
    <property type="entry name" value="DUF4455"/>
</dbReference>
<feature type="domain" description="DUF4455" evidence="2">
    <location>
        <begin position="186"/>
        <end position="294"/>
    </location>
</feature>
<sequence length="422" mass="47040">MEVEVAHPSQPNASRFDEPAAAAMSLPQPPAPQQRSGNTRSGHTSLQQKRPAPVDGSKILRNDEVYRQLFEAQVQLTDQLAGTRWWRENKPAVKQVKSSRDLSLPVVRNAAPATSRGMLAGRQADWTRALENDGRTENPVVARQTAEWLDLVSAETESGQHATEVADLPDQVRPSKLRSDVIDRIKEKRRERHNLTLEEMHQELYQVGVTFEPLIVQRCQSLHETLAKLEEELDRRLSPLATNESLMALDQHQLLGLWQGVAEVFADRRNAIGSLDEDLLALESDRVTEIRRVFPGTTARSWNASATWRQPSCTGSWTTSCADEPDPAGQPAQLRGPQRSIGHVRAGQRAPDARPGQDKITEWRAGHVEVAVAGFHQFVQSPQVQSPPSLESILSNMRAEQSEINSRRLELIEELSSLAPPN</sequence>
<dbReference type="AlphaFoldDB" id="A0A1I8GEI3"/>
<dbReference type="WBParaSite" id="maker-uti_cns_0001752-snap-gene-0.2-mRNA-1">
    <property type="protein sequence ID" value="maker-uti_cns_0001752-snap-gene-0.2-mRNA-1"/>
    <property type="gene ID" value="maker-uti_cns_0001752-snap-gene-0.2"/>
</dbReference>
<feature type="domain" description="DUF4455" evidence="2">
    <location>
        <begin position="357"/>
        <end position="422"/>
    </location>
</feature>
<reference evidence="4" key="1">
    <citation type="submission" date="2016-11" db="UniProtKB">
        <authorList>
            <consortium name="WormBaseParasite"/>
        </authorList>
    </citation>
    <scope>IDENTIFICATION</scope>
</reference>